<sequence>MMEQDELIGGSSLRAGLSRSRDVLGDEVMQVIFRYLERSGFRFSSDTKYPVSRVSMAIRDVLGDYGTDIIMKNLMHEVDSSST</sequence>
<keyword evidence="2" id="KW-1185">Reference proteome</keyword>
<organism evidence="1 2">
    <name type="scientific">Nitrososphaera viennensis EN76</name>
    <dbReference type="NCBI Taxonomy" id="926571"/>
    <lineage>
        <taxon>Archaea</taxon>
        <taxon>Nitrososphaerota</taxon>
        <taxon>Nitrososphaeria</taxon>
        <taxon>Nitrososphaerales</taxon>
        <taxon>Nitrososphaeraceae</taxon>
        <taxon>Nitrososphaera</taxon>
    </lineage>
</organism>
<gene>
    <name evidence="1" type="ORF">NVIE_026160</name>
</gene>
<dbReference type="AlphaFoldDB" id="A0A060HV08"/>
<dbReference type="EMBL" id="CP007536">
    <property type="protein sequence ID" value="AIC16887.1"/>
    <property type="molecule type" value="Genomic_DNA"/>
</dbReference>
<evidence type="ECO:0000313" key="2">
    <source>
        <dbReference type="Proteomes" id="UP000027093"/>
    </source>
</evidence>
<dbReference type="KEGG" id="nvn:NVIE_026160"/>
<protein>
    <submittedName>
        <fullName evidence="1">Uncharacterized protein</fullName>
    </submittedName>
</protein>
<evidence type="ECO:0000313" key="1">
    <source>
        <dbReference type="EMBL" id="AIC16887.1"/>
    </source>
</evidence>
<dbReference type="Proteomes" id="UP000027093">
    <property type="component" value="Chromosome"/>
</dbReference>
<accession>A0A060HV08</accession>
<proteinExistence type="predicted"/>
<name>A0A060HV08_9ARCH</name>
<dbReference type="HOGENOM" id="CLU_2581217_0_0_2"/>
<reference evidence="1 2" key="1">
    <citation type="journal article" date="2014" name="Int. J. Syst. Evol. Microbiol.">
        <title>Nitrososphaera viennensis gen. nov., sp. nov., an aerobic and mesophilic, ammonia-oxidizing archaeon from soil and a member of the archaeal phylum Thaumarchaeota.</title>
        <authorList>
            <person name="Stieglmeier M."/>
            <person name="Klingl A."/>
            <person name="Alves R.J."/>
            <person name="Rittmann S.K."/>
            <person name="Melcher M."/>
            <person name="Leisch N."/>
            <person name="Schleper C."/>
        </authorList>
    </citation>
    <scope>NUCLEOTIDE SEQUENCE [LARGE SCALE GENOMIC DNA]</scope>
    <source>
        <strain evidence="1">EN76</strain>
    </source>
</reference>